<organism evidence="2 3">
    <name type="scientific">Geodermatophilus maliterrae</name>
    <dbReference type="NCBI Taxonomy" id="3162531"/>
    <lineage>
        <taxon>Bacteria</taxon>
        <taxon>Bacillati</taxon>
        <taxon>Actinomycetota</taxon>
        <taxon>Actinomycetes</taxon>
        <taxon>Geodermatophilales</taxon>
        <taxon>Geodermatophilaceae</taxon>
        <taxon>Geodermatophilus</taxon>
    </lineage>
</organism>
<name>A0ABV3XD89_9ACTN</name>
<evidence type="ECO:0008006" key="4">
    <source>
        <dbReference type="Google" id="ProtNLM"/>
    </source>
</evidence>
<accession>A0ABV3XD89</accession>
<proteinExistence type="predicted"/>
<feature type="transmembrane region" description="Helical" evidence="1">
    <location>
        <begin position="221"/>
        <end position="249"/>
    </location>
</feature>
<feature type="transmembrane region" description="Helical" evidence="1">
    <location>
        <begin position="261"/>
        <end position="282"/>
    </location>
</feature>
<keyword evidence="1" id="KW-1133">Transmembrane helix</keyword>
<keyword evidence="1" id="KW-0812">Transmembrane</keyword>
<comment type="caution">
    <text evidence="2">The sequence shown here is derived from an EMBL/GenBank/DDBJ whole genome shotgun (WGS) entry which is preliminary data.</text>
</comment>
<keyword evidence="1" id="KW-0472">Membrane</keyword>
<feature type="transmembrane region" description="Helical" evidence="1">
    <location>
        <begin position="348"/>
        <end position="369"/>
    </location>
</feature>
<dbReference type="EMBL" id="JBFNXQ010000022">
    <property type="protein sequence ID" value="MEX5718528.1"/>
    <property type="molecule type" value="Genomic_DNA"/>
</dbReference>
<evidence type="ECO:0000256" key="1">
    <source>
        <dbReference type="SAM" id="Phobius"/>
    </source>
</evidence>
<dbReference type="RefSeq" id="WP_369205472.1">
    <property type="nucleotide sequence ID" value="NZ_JBFNXQ010000022.1"/>
</dbReference>
<protein>
    <recommendedName>
        <fullName evidence="4">O-antigen ligase like membrane protein</fullName>
    </recommendedName>
</protein>
<gene>
    <name evidence="2" type="ORF">ABQ292_09155</name>
</gene>
<reference evidence="2 3" key="1">
    <citation type="submission" date="2024-06" db="EMBL/GenBank/DDBJ databases">
        <title>Draft genome sequence of Geodermatophilus badlandi, a novel member of the Geodermatophilaceae isolated from badland sedimentary rocks in the Red desert, Wyoming, USA.</title>
        <authorList>
            <person name="Ben Tekaya S."/>
            <person name="Nouioui I."/>
            <person name="Flores G.M."/>
            <person name="Shaal M.N."/>
            <person name="Bredoire F."/>
            <person name="Basile F."/>
            <person name="Van Diepen L."/>
            <person name="Ward N.L."/>
        </authorList>
    </citation>
    <scope>NUCLEOTIDE SEQUENCE [LARGE SCALE GENOMIC DNA]</scope>
    <source>
        <strain evidence="2 3">WL48A</strain>
    </source>
</reference>
<feature type="transmembrane region" description="Helical" evidence="1">
    <location>
        <begin position="193"/>
        <end position="215"/>
    </location>
</feature>
<keyword evidence="3" id="KW-1185">Reference proteome</keyword>
<feature type="transmembrane region" description="Helical" evidence="1">
    <location>
        <begin position="80"/>
        <end position="100"/>
    </location>
</feature>
<feature type="transmembrane region" description="Helical" evidence="1">
    <location>
        <begin position="381"/>
        <end position="403"/>
    </location>
</feature>
<evidence type="ECO:0000313" key="2">
    <source>
        <dbReference type="EMBL" id="MEX5718528.1"/>
    </source>
</evidence>
<feature type="transmembrane region" description="Helical" evidence="1">
    <location>
        <begin position="140"/>
        <end position="158"/>
    </location>
</feature>
<feature type="transmembrane region" description="Helical" evidence="1">
    <location>
        <begin position="112"/>
        <end position="128"/>
    </location>
</feature>
<dbReference type="Proteomes" id="UP001560045">
    <property type="component" value="Unassembled WGS sequence"/>
</dbReference>
<evidence type="ECO:0000313" key="3">
    <source>
        <dbReference type="Proteomes" id="UP001560045"/>
    </source>
</evidence>
<sequence>MAALAAGLLAGLAALVWARPVTAAYLLIGVTPLVAGIDRGVAIPVLRPNEALELVLGATLAVRWLVGLRAGQVPLGRPDAVEAAILLLAVTNSVTPLTTMAVRGQSITTDDLFYSLVLWKLAGVYLIVRSAVRSEREVRTCLLVSVAAASLVAIVGILQGLDLLGVRGFLAQYYAQFGDAAAIITVPRGGSTLSLPAATADLMIMNLAVATALWLRVRRFTVLYGTVVALFVVATLAAGEFSSAIGLVLGIGTLALVTGSLALLGFFGLLGTAGAVAVWPVIAERLEGFSHASGMPVSWVGRLHNLQTYFWPELASPSNFLLGVRPSARVPVASQATGWVWIESGYTWLLWGGGVPLLASFLFLTWAVARRGWAVARDRQDAIGAAGAATLVGIVIVAVLMAFDPHVTYRGSADALFALIALTAGAARRRPGRPAEDREDRSHIDGGRW</sequence>